<accession>A0ABP0WUC5</accession>
<keyword evidence="1" id="KW-0812">Transmembrane</keyword>
<keyword evidence="1" id="KW-1133">Transmembrane helix</keyword>
<organism evidence="2 3">
    <name type="scientific">Sphagnum jensenii</name>
    <dbReference type="NCBI Taxonomy" id="128206"/>
    <lineage>
        <taxon>Eukaryota</taxon>
        <taxon>Viridiplantae</taxon>
        <taxon>Streptophyta</taxon>
        <taxon>Embryophyta</taxon>
        <taxon>Bryophyta</taxon>
        <taxon>Sphagnophytina</taxon>
        <taxon>Sphagnopsida</taxon>
        <taxon>Sphagnales</taxon>
        <taxon>Sphagnaceae</taxon>
        <taxon>Sphagnum</taxon>
    </lineage>
</organism>
<keyword evidence="3" id="KW-1185">Reference proteome</keyword>
<proteinExistence type="predicted"/>
<name>A0ABP0WUC5_9BRYO</name>
<keyword evidence="1" id="KW-0472">Membrane</keyword>
<dbReference type="EMBL" id="OZ020098">
    <property type="protein sequence ID" value="CAK9270047.1"/>
    <property type="molecule type" value="Genomic_DNA"/>
</dbReference>
<evidence type="ECO:0000256" key="1">
    <source>
        <dbReference type="SAM" id="Phobius"/>
    </source>
</evidence>
<sequence length="95" mass="10737">MSRVPGNVTPCLEFLEKEILEREGMMCGDFRDFQDLLDNLKSSGHSQCTTVWTKDTVAYRCRTCQVNDARSVFECALLLSSSYLFCLLLLVAGFV</sequence>
<dbReference type="Proteomes" id="UP001497444">
    <property type="component" value="Chromosome 3"/>
</dbReference>
<protein>
    <submittedName>
        <fullName evidence="2">Uncharacterized protein</fullName>
    </submittedName>
</protein>
<gene>
    <name evidence="2" type="ORF">CSSPJE1EN1_LOCUS15525</name>
</gene>
<evidence type="ECO:0000313" key="2">
    <source>
        <dbReference type="EMBL" id="CAK9270047.1"/>
    </source>
</evidence>
<feature type="transmembrane region" description="Helical" evidence="1">
    <location>
        <begin position="72"/>
        <end position="94"/>
    </location>
</feature>
<reference evidence="2" key="1">
    <citation type="submission" date="2024-02" db="EMBL/GenBank/DDBJ databases">
        <authorList>
            <consortium name="ELIXIR-Norway"/>
            <consortium name="Elixir Norway"/>
        </authorList>
    </citation>
    <scope>NUCLEOTIDE SEQUENCE</scope>
</reference>
<evidence type="ECO:0000313" key="3">
    <source>
        <dbReference type="Proteomes" id="UP001497444"/>
    </source>
</evidence>